<dbReference type="Gene3D" id="3.10.10.10">
    <property type="entry name" value="HIV Type 1 Reverse Transcriptase, subunit A, domain 1"/>
    <property type="match status" value="1"/>
</dbReference>
<dbReference type="SUPFAM" id="SSF56672">
    <property type="entry name" value="DNA/RNA polymerases"/>
    <property type="match status" value="1"/>
</dbReference>
<name>A0A1Q3DEN0_CEPFO</name>
<accession>A0A1Q3DEN0</accession>
<dbReference type="EMBL" id="BDDD01006716">
    <property type="protein sequence ID" value="GAV90889.1"/>
    <property type="molecule type" value="Genomic_DNA"/>
</dbReference>
<dbReference type="InterPro" id="IPR043128">
    <property type="entry name" value="Rev_trsase/Diguanyl_cyclase"/>
</dbReference>
<feature type="non-terminal residue" evidence="1">
    <location>
        <position position="1"/>
    </location>
</feature>
<evidence type="ECO:0000313" key="2">
    <source>
        <dbReference type="Proteomes" id="UP000187406"/>
    </source>
</evidence>
<comment type="caution">
    <text evidence="1">The sequence shown here is derived from an EMBL/GenBank/DDBJ whole genome shotgun (WGS) entry which is preliminary data.</text>
</comment>
<keyword evidence="2" id="KW-1185">Reference proteome</keyword>
<dbReference type="AlphaFoldDB" id="A0A1Q3DEN0"/>
<proteinExistence type="predicted"/>
<sequence length="111" mass="13109">SLKNNIINNLCSDLPDAFWHMKRHVVSLPYEKDFSERNILTKARPIQMTHELMEPFYVNKNSEIERGIPRLVKNYKPLNTALQIRHPIPNKKDFLKRLTEAKIFSNFDSNS</sequence>
<dbReference type="OrthoDB" id="1914518at2759"/>
<protein>
    <submittedName>
        <fullName evidence="1">Uncharacterized protein</fullName>
    </submittedName>
</protein>
<dbReference type="Proteomes" id="UP000187406">
    <property type="component" value="Unassembled WGS sequence"/>
</dbReference>
<dbReference type="Gene3D" id="3.30.70.270">
    <property type="match status" value="1"/>
</dbReference>
<evidence type="ECO:0000313" key="1">
    <source>
        <dbReference type="EMBL" id="GAV90889.1"/>
    </source>
</evidence>
<gene>
    <name evidence="1" type="ORF">CFOL_v3_34289</name>
</gene>
<dbReference type="InterPro" id="IPR043502">
    <property type="entry name" value="DNA/RNA_pol_sf"/>
</dbReference>
<reference evidence="2" key="1">
    <citation type="submission" date="2016-04" db="EMBL/GenBank/DDBJ databases">
        <title>Cephalotus genome sequencing.</title>
        <authorList>
            <person name="Fukushima K."/>
            <person name="Hasebe M."/>
            <person name="Fang X."/>
        </authorList>
    </citation>
    <scope>NUCLEOTIDE SEQUENCE [LARGE SCALE GENOMIC DNA]</scope>
    <source>
        <strain evidence="2">cv. St1</strain>
    </source>
</reference>
<feature type="non-terminal residue" evidence="1">
    <location>
        <position position="111"/>
    </location>
</feature>
<organism evidence="1 2">
    <name type="scientific">Cephalotus follicularis</name>
    <name type="common">Albany pitcher plant</name>
    <dbReference type="NCBI Taxonomy" id="3775"/>
    <lineage>
        <taxon>Eukaryota</taxon>
        <taxon>Viridiplantae</taxon>
        <taxon>Streptophyta</taxon>
        <taxon>Embryophyta</taxon>
        <taxon>Tracheophyta</taxon>
        <taxon>Spermatophyta</taxon>
        <taxon>Magnoliopsida</taxon>
        <taxon>eudicotyledons</taxon>
        <taxon>Gunneridae</taxon>
        <taxon>Pentapetalae</taxon>
        <taxon>rosids</taxon>
        <taxon>fabids</taxon>
        <taxon>Oxalidales</taxon>
        <taxon>Cephalotaceae</taxon>
        <taxon>Cephalotus</taxon>
    </lineage>
</organism>
<dbReference type="InParanoid" id="A0A1Q3DEN0"/>